<keyword evidence="9" id="KW-1185">Reference proteome</keyword>
<reference evidence="8 9" key="1">
    <citation type="journal article" date="2016" name="Mol. Biol. Evol.">
        <title>Comparative Genomics of Early-Diverging Mushroom-Forming Fungi Provides Insights into the Origins of Lignocellulose Decay Capabilities.</title>
        <authorList>
            <person name="Nagy L.G."/>
            <person name="Riley R."/>
            <person name="Tritt A."/>
            <person name="Adam C."/>
            <person name="Daum C."/>
            <person name="Floudas D."/>
            <person name="Sun H."/>
            <person name="Yadav J.S."/>
            <person name="Pangilinan J."/>
            <person name="Larsson K.H."/>
            <person name="Matsuura K."/>
            <person name="Barry K."/>
            <person name="Labutti K."/>
            <person name="Kuo R."/>
            <person name="Ohm R.A."/>
            <person name="Bhattacharya S.S."/>
            <person name="Shirouzu T."/>
            <person name="Yoshinaga Y."/>
            <person name="Martin F.M."/>
            <person name="Grigoriev I.V."/>
            <person name="Hibbett D.S."/>
        </authorList>
    </citation>
    <scope>NUCLEOTIDE SEQUENCE [LARGE SCALE GENOMIC DNA]</scope>
    <source>
        <strain evidence="8 9">HHB9708</strain>
    </source>
</reference>
<dbReference type="EMBL" id="KV419429">
    <property type="protein sequence ID" value="KZS89244.1"/>
    <property type="molecule type" value="Genomic_DNA"/>
</dbReference>
<feature type="active site" description="Charge relay system" evidence="5">
    <location>
        <position position="184"/>
    </location>
</feature>
<dbReference type="GO" id="GO:0004040">
    <property type="term" value="F:amidase activity"/>
    <property type="evidence" value="ECO:0007669"/>
    <property type="project" value="UniProtKB-EC"/>
</dbReference>
<dbReference type="STRING" id="1314777.A0A164Q1V5"/>
<evidence type="ECO:0000256" key="5">
    <source>
        <dbReference type="PIRSR" id="PIRSR001221-1"/>
    </source>
</evidence>
<comment type="catalytic activity">
    <reaction evidence="1">
        <text>a monocarboxylic acid amide + H2O = a monocarboxylate + NH4(+)</text>
        <dbReference type="Rhea" id="RHEA:12020"/>
        <dbReference type="ChEBI" id="CHEBI:15377"/>
        <dbReference type="ChEBI" id="CHEBI:28938"/>
        <dbReference type="ChEBI" id="CHEBI:35757"/>
        <dbReference type="ChEBI" id="CHEBI:83628"/>
        <dbReference type="EC" id="3.5.1.4"/>
    </reaction>
</comment>
<feature type="active site" description="Acyl-ester intermediate" evidence="5">
    <location>
        <position position="208"/>
    </location>
</feature>
<dbReference type="PIRSF" id="PIRSF001221">
    <property type="entry name" value="Amidase_fungi"/>
    <property type="match status" value="1"/>
</dbReference>
<dbReference type="Proteomes" id="UP000076722">
    <property type="component" value="Unassembled WGS sequence"/>
</dbReference>
<dbReference type="InterPro" id="IPR023631">
    <property type="entry name" value="Amidase_dom"/>
</dbReference>
<dbReference type="EC" id="3.5.1.4" evidence="3"/>
<evidence type="ECO:0000313" key="9">
    <source>
        <dbReference type="Proteomes" id="UP000076722"/>
    </source>
</evidence>
<dbReference type="Pfam" id="PF01425">
    <property type="entry name" value="Amidase"/>
    <property type="match status" value="1"/>
</dbReference>
<evidence type="ECO:0000259" key="7">
    <source>
        <dbReference type="Pfam" id="PF01425"/>
    </source>
</evidence>
<feature type="binding site" evidence="6">
    <location>
        <position position="158"/>
    </location>
    <ligand>
        <name>substrate</name>
    </ligand>
</feature>
<dbReference type="PANTHER" id="PTHR46072:SF10">
    <property type="entry name" value="ACETAMIDASE"/>
    <property type="match status" value="1"/>
</dbReference>
<feature type="active site" description="Charge relay system" evidence="5">
    <location>
        <position position="109"/>
    </location>
</feature>
<evidence type="ECO:0000256" key="3">
    <source>
        <dbReference type="ARBA" id="ARBA00012922"/>
    </source>
</evidence>
<organism evidence="8 9">
    <name type="scientific">Sistotremastrum niveocremeum HHB9708</name>
    <dbReference type="NCBI Taxonomy" id="1314777"/>
    <lineage>
        <taxon>Eukaryota</taxon>
        <taxon>Fungi</taxon>
        <taxon>Dikarya</taxon>
        <taxon>Basidiomycota</taxon>
        <taxon>Agaricomycotina</taxon>
        <taxon>Agaricomycetes</taxon>
        <taxon>Sistotremastrales</taxon>
        <taxon>Sistotremastraceae</taxon>
        <taxon>Sertulicium</taxon>
        <taxon>Sertulicium niveocremeum</taxon>
    </lineage>
</organism>
<evidence type="ECO:0000256" key="6">
    <source>
        <dbReference type="PIRSR" id="PIRSR001221-2"/>
    </source>
</evidence>
<feature type="domain" description="Amidase" evidence="7">
    <location>
        <begin position="61"/>
        <end position="532"/>
    </location>
</feature>
<dbReference type="OrthoDB" id="6428749at2759"/>
<gene>
    <name evidence="8" type="ORF">SISNIDRAFT_417086</name>
</gene>
<evidence type="ECO:0000313" key="8">
    <source>
        <dbReference type="EMBL" id="KZS89244.1"/>
    </source>
</evidence>
<accession>A0A164Q1V5</accession>
<dbReference type="FunFam" id="3.90.1300.10:FF:000003">
    <property type="entry name" value="Amidase signature enzyme"/>
    <property type="match status" value="1"/>
</dbReference>
<evidence type="ECO:0000256" key="2">
    <source>
        <dbReference type="ARBA" id="ARBA00009199"/>
    </source>
</evidence>
<feature type="binding site" evidence="6">
    <location>
        <position position="184"/>
    </location>
    <ligand>
        <name>substrate</name>
    </ligand>
</feature>
<name>A0A164Q1V5_9AGAM</name>
<protein>
    <recommendedName>
        <fullName evidence="3">amidase</fullName>
        <ecNumber evidence="3">3.5.1.4</ecNumber>
    </recommendedName>
</protein>
<sequence>MFSYFAHRKACLQKQEERRNRIQSLPERYRELPTSHDALILSTSISELVTKVKTKEWSPSEIILAYGRKALKAHEVTNCLTEVMITSAEDQATKSEGKGPLAGVPVSLKDSCAVAGYDSSIGYSAFVGSPAERDSPLVKLLKDAGAIPFVKTAVPITLMSFESTNDVFGICKNPHKLTHSPGGSTGGESALLAFGGSRIGIGTDVAGSVRLPAHYAGVYAIRSSVGRFPKPGPRTSMPGQEGVPSICAPMARTLDDLETFWKAVVSMKPWEYDHSCHPIPWRDVPKPKAGKTKWGVMWDDGMVTPSPPCTRALMTVVQTLMKEGHEVVSFEPPSPAEGFEIGSQLIFADGGKTMMKPFRWFERNDLGAQNAYSWLKTPRFIKKIYAFIFRYLFRDPLTATIVGNLGEKTVEEQYALNARREAYKAKWFEAWKAQGIDYLLTVPNALPAVPHGGMKTSVASVGYSFLFNIIDYTAGVLPVTHVDAKLDSLPADFNPKNAIERGHYKLYDVNAMNGLPIGVQVVGRRLEEEKVLEGMKAISAAMTKNGIAYSLLEA</sequence>
<comment type="similarity">
    <text evidence="2">Belongs to the amidase family.</text>
</comment>
<dbReference type="Gene3D" id="3.90.1300.10">
    <property type="entry name" value="Amidase signature (AS) domain"/>
    <property type="match status" value="1"/>
</dbReference>
<dbReference type="InterPro" id="IPR036928">
    <property type="entry name" value="AS_sf"/>
</dbReference>
<evidence type="ECO:0000256" key="4">
    <source>
        <dbReference type="ARBA" id="ARBA00022801"/>
    </source>
</evidence>
<evidence type="ECO:0000256" key="1">
    <source>
        <dbReference type="ARBA" id="ARBA00001311"/>
    </source>
</evidence>
<feature type="binding site" evidence="6">
    <location>
        <begin position="205"/>
        <end position="208"/>
    </location>
    <ligand>
        <name>substrate</name>
    </ligand>
</feature>
<dbReference type="SUPFAM" id="SSF75304">
    <property type="entry name" value="Amidase signature (AS) enzymes"/>
    <property type="match status" value="1"/>
</dbReference>
<dbReference type="AlphaFoldDB" id="A0A164Q1V5"/>
<keyword evidence="4" id="KW-0378">Hydrolase</keyword>
<proteinExistence type="inferred from homology"/>
<dbReference type="PANTHER" id="PTHR46072">
    <property type="entry name" value="AMIDASE-RELATED-RELATED"/>
    <property type="match status" value="1"/>
</dbReference>